<dbReference type="GO" id="GO:0019695">
    <property type="term" value="P:choline metabolic process"/>
    <property type="evidence" value="ECO:0007669"/>
    <property type="project" value="TreeGrafter"/>
</dbReference>
<reference evidence="5 6" key="1">
    <citation type="submission" date="2019-02" db="EMBL/GenBank/DDBJ databases">
        <title>Draft genome sequence of Amycolatopsis sp. 8-3EHSu isolated from roots of Suaeda maritima.</title>
        <authorList>
            <person name="Duangmal K."/>
            <person name="Chantavorakit T."/>
        </authorList>
    </citation>
    <scope>NUCLEOTIDE SEQUENCE [LARGE SCALE GENOMIC DNA]</scope>
    <source>
        <strain evidence="5 6">8-3EHSu</strain>
    </source>
</reference>
<keyword evidence="2 3" id="KW-0378">Hydrolase</keyword>
<dbReference type="PANTHER" id="PTHR43918:SF4">
    <property type="entry name" value="CARBOXYLIC ESTER HYDROLASE"/>
    <property type="match status" value="1"/>
</dbReference>
<dbReference type="InterPro" id="IPR050654">
    <property type="entry name" value="AChE-related_enzymes"/>
</dbReference>
<dbReference type="GO" id="GO:0005615">
    <property type="term" value="C:extracellular space"/>
    <property type="evidence" value="ECO:0007669"/>
    <property type="project" value="TreeGrafter"/>
</dbReference>
<dbReference type="Pfam" id="PF00135">
    <property type="entry name" value="COesterase"/>
    <property type="match status" value="1"/>
</dbReference>
<accession>A0A4Q7IYV2</accession>
<name>A0A4Q7IYV2_9PSEU</name>
<proteinExistence type="inferred from homology"/>
<dbReference type="SUPFAM" id="SSF53474">
    <property type="entry name" value="alpha/beta-Hydrolases"/>
    <property type="match status" value="1"/>
</dbReference>
<dbReference type="AlphaFoldDB" id="A0A4Q7IYV2"/>
<comment type="similarity">
    <text evidence="1 3">Belongs to the type-B carboxylesterase/lipase family.</text>
</comment>
<evidence type="ECO:0000259" key="4">
    <source>
        <dbReference type="Pfam" id="PF00135"/>
    </source>
</evidence>
<dbReference type="Proteomes" id="UP000292003">
    <property type="component" value="Unassembled WGS sequence"/>
</dbReference>
<feature type="domain" description="Carboxylesterase type B" evidence="4">
    <location>
        <begin position="5"/>
        <end position="308"/>
    </location>
</feature>
<dbReference type="GO" id="GO:0003990">
    <property type="term" value="F:acetylcholinesterase activity"/>
    <property type="evidence" value="ECO:0007669"/>
    <property type="project" value="TreeGrafter"/>
</dbReference>
<comment type="caution">
    <text evidence="5">The sequence shown here is derived from an EMBL/GenBank/DDBJ whole genome shotgun (WGS) entry which is preliminary data.</text>
</comment>
<dbReference type="PROSITE" id="PS00122">
    <property type="entry name" value="CARBOXYLESTERASE_B_1"/>
    <property type="match status" value="1"/>
</dbReference>
<evidence type="ECO:0000313" key="6">
    <source>
        <dbReference type="Proteomes" id="UP000292003"/>
    </source>
</evidence>
<gene>
    <name evidence="5" type="ORF">EWH70_33005</name>
</gene>
<dbReference type="InterPro" id="IPR019826">
    <property type="entry name" value="Carboxylesterase_B_AS"/>
</dbReference>
<protein>
    <recommendedName>
        <fullName evidence="3">Carboxylic ester hydrolase</fullName>
        <ecNumber evidence="3">3.1.1.-</ecNumber>
    </recommendedName>
</protein>
<evidence type="ECO:0000256" key="3">
    <source>
        <dbReference type="RuleBase" id="RU361235"/>
    </source>
</evidence>
<dbReference type="Gene3D" id="3.40.50.1820">
    <property type="entry name" value="alpha/beta hydrolase"/>
    <property type="match status" value="1"/>
</dbReference>
<organism evidence="5 6">
    <name type="scientific">Amycolatopsis suaedae</name>
    <dbReference type="NCBI Taxonomy" id="2510978"/>
    <lineage>
        <taxon>Bacteria</taxon>
        <taxon>Bacillati</taxon>
        <taxon>Actinomycetota</taxon>
        <taxon>Actinomycetes</taxon>
        <taxon>Pseudonocardiales</taxon>
        <taxon>Pseudonocardiaceae</taxon>
        <taxon>Amycolatopsis</taxon>
    </lineage>
</organism>
<dbReference type="EC" id="3.1.1.-" evidence="3"/>
<keyword evidence="6" id="KW-1185">Reference proteome</keyword>
<dbReference type="OrthoDB" id="4308422at2"/>
<dbReference type="PANTHER" id="PTHR43918">
    <property type="entry name" value="ACETYLCHOLINESTERASE"/>
    <property type="match status" value="1"/>
</dbReference>
<dbReference type="RefSeq" id="WP_130479506.1">
    <property type="nucleotide sequence ID" value="NZ_SFCC01000022.1"/>
</dbReference>
<evidence type="ECO:0000256" key="1">
    <source>
        <dbReference type="ARBA" id="ARBA00005964"/>
    </source>
</evidence>
<dbReference type="InterPro" id="IPR029058">
    <property type="entry name" value="AB_hydrolase_fold"/>
</dbReference>
<sequence>MEQRSFDTPAGTVIGRVDADVVRVLGIPYASADRFGVPRPVEPFTEPFTAFDRAPAAPQRPSELLTQLIGDDELAVDEHCQRLSVTLPADLAEGERLPVMVWIHGGSYVTGAGDLGVYDPRSLVVEQRVVVVTVTYRLGVLGFLGDGTDVPANLGLLDQLAALRWVRANIPAFGGDPESVTLFGQSAGGDAIAHLMISEGADGLFQRVIIQSAPLGITSGRSAMTAAMLAAVGTPRRVAPVDEVVALQAVAEKSARGFGLPGGMPFGIQYGLAPVPDETARVAAWRGAARRVDVLIGHTAEEAALFAAAVPVLPRLFQIPLLGPLVRRLVTAPFTRKIYGGPAKEFARRHREAGGRAVRYRMTWRPRGSALGAAHITDIPLVFGSRQAWDGVRLLGSATWAEVDRRGRLIREIWAGFARTGKVPAESADLAGTITFPADGR</sequence>
<evidence type="ECO:0000256" key="2">
    <source>
        <dbReference type="ARBA" id="ARBA00022801"/>
    </source>
</evidence>
<dbReference type="GO" id="GO:0005886">
    <property type="term" value="C:plasma membrane"/>
    <property type="evidence" value="ECO:0007669"/>
    <property type="project" value="TreeGrafter"/>
</dbReference>
<dbReference type="InterPro" id="IPR002018">
    <property type="entry name" value="CarbesteraseB"/>
</dbReference>
<evidence type="ECO:0000313" key="5">
    <source>
        <dbReference type="EMBL" id="RZQ59649.1"/>
    </source>
</evidence>
<dbReference type="GO" id="GO:0006581">
    <property type="term" value="P:acetylcholine catabolic process"/>
    <property type="evidence" value="ECO:0007669"/>
    <property type="project" value="TreeGrafter"/>
</dbReference>
<dbReference type="EMBL" id="SFCC01000022">
    <property type="protein sequence ID" value="RZQ59649.1"/>
    <property type="molecule type" value="Genomic_DNA"/>
</dbReference>